<dbReference type="PROSITE" id="PS50271">
    <property type="entry name" value="ZF_UBP"/>
    <property type="match status" value="1"/>
</dbReference>
<keyword evidence="3" id="KW-0597">Phosphoprotein</keyword>
<dbReference type="KEGG" id="phu:Phum_PHUM125150"/>
<dbReference type="FunFam" id="3.30.40.10:FF:000206">
    <property type="entry name" value="BRCA1-associated protein isoform X1"/>
    <property type="match status" value="1"/>
</dbReference>
<protein>
    <submittedName>
        <fullName evidence="11 12">BRCA1-associated protein, putative</fullName>
    </submittedName>
</protein>
<dbReference type="InParanoid" id="E0VDT8"/>
<dbReference type="SMART" id="SM00184">
    <property type="entry name" value="RING"/>
    <property type="match status" value="1"/>
</dbReference>
<dbReference type="CTD" id="8239297"/>
<dbReference type="InterPro" id="IPR013083">
    <property type="entry name" value="Znf_RING/FYVE/PHD"/>
</dbReference>
<accession>E0VDT8</accession>
<evidence type="ECO:0000256" key="7">
    <source>
        <dbReference type="PROSITE-ProRule" id="PRU00502"/>
    </source>
</evidence>
<reference evidence="11" key="1">
    <citation type="submission" date="2007-04" db="EMBL/GenBank/DDBJ databases">
        <title>Annotation of Pediculus humanus corporis strain USDA.</title>
        <authorList>
            <person name="Kirkness E."/>
            <person name="Hannick L."/>
            <person name="Hass B."/>
            <person name="Bruggner R."/>
            <person name="Lawson D."/>
            <person name="Bidwell S."/>
            <person name="Joardar V."/>
            <person name="Caler E."/>
            <person name="Walenz B."/>
            <person name="Inman J."/>
            <person name="Schobel S."/>
            <person name="Galinsky K."/>
            <person name="Amedeo P."/>
            <person name="Strausberg R."/>
        </authorList>
    </citation>
    <scope>NUCLEOTIDE SEQUENCE</scope>
    <source>
        <strain evidence="11">USDA</strain>
    </source>
</reference>
<comment type="subcellular location">
    <subcellularLocation>
        <location evidence="1">Cytoplasm</location>
    </subcellularLocation>
</comment>
<evidence type="ECO:0000313" key="13">
    <source>
        <dbReference type="Proteomes" id="UP000009046"/>
    </source>
</evidence>
<sequence length="516" mass="59097">MANEAKSIIQGRREPKHLRVETYSSELGVDKGLFKQSNCKVKHEVKKEKVEKVDDIVDIISFVSGNPFVEITRGILHLYKENILCTLEAGSERCNTICILTVPATMTCHDLLNFTAAYHDGIQHLRIIKDGTPNQYMALITFRFQQMACEFYTSYNGAPFNSLEPDYVCNLVFVSGVEVEDSHPQPPPGHTELPTCPVCLERMDESVDGILTILCNHSFHSNCLAKWGDTSCPVCRYIQTPEMVADNRCLQCSSVENLWICLICGHVGCGRYVEGHAYKHYLATQHCYSMLLGTNRVWDYAGDNFVHRLLQNKGDGKLVEAEQPSKEPGMDEKMESIQLEWTYNLTAQLEKQKDYFEDKLNRLQQSFATESTELRQKLLKTTEENRHLLTALNETKSEKLNMEKKMNALSSRLTSTLKQLQDEKQISQALQQNQTAWRTKFNNLEKQFEEFKTNKDKELEDVKEQLRDVMFFFEAQKQIEASDAKDEIVEGKIVIAESSKSGNKNTSGKQRRKKNK</sequence>
<dbReference type="GO" id="GO:0005737">
    <property type="term" value="C:cytoplasm"/>
    <property type="evidence" value="ECO:0007669"/>
    <property type="project" value="UniProtKB-SubCell"/>
</dbReference>
<dbReference type="VEuPathDB" id="VectorBase:PHUM125150"/>
<dbReference type="SUPFAM" id="SSF57850">
    <property type="entry name" value="RING/U-box"/>
    <property type="match status" value="2"/>
</dbReference>
<dbReference type="PANTHER" id="PTHR24007:SF7">
    <property type="entry name" value="BRCA1-ASSOCIATED PROTEIN"/>
    <property type="match status" value="1"/>
</dbReference>
<organism>
    <name type="scientific">Pediculus humanus subsp. corporis</name>
    <name type="common">Body louse</name>
    <dbReference type="NCBI Taxonomy" id="121224"/>
    <lineage>
        <taxon>Eukaryota</taxon>
        <taxon>Metazoa</taxon>
        <taxon>Ecdysozoa</taxon>
        <taxon>Arthropoda</taxon>
        <taxon>Hexapoda</taxon>
        <taxon>Insecta</taxon>
        <taxon>Pterygota</taxon>
        <taxon>Neoptera</taxon>
        <taxon>Paraneoptera</taxon>
        <taxon>Psocodea</taxon>
        <taxon>Troctomorpha</taxon>
        <taxon>Phthiraptera</taxon>
        <taxon>Anoplura</taxon>
        <taxon>Pediculidae</taxon>
        <taxon>Pediculus</taxon>
    </lineage>
</organism>
<evidence type="ECO:0000313" key="12">
    <source>
        <dbReference type="EnsemblMetazoa" id="PHUM125150-PA"/>
    </source>
</evidence>
<dbReference type="InterPro" id="IPR011422">
    <property type="entry name" value="BRAP2/ETP1_RRM"/>
</dbReference>
<keyword evidence="5 7" id="KW-0863">Zinc-finger</keyword>
<feature type="compositionally biased region" description="Low complexity" evidence="8">
    <location>
        <begin position="498"/>
        <end position="508"/>
    </location>
</feature>
<dbReference type="FunCoup" id="E0VDT8">
    <property type="interactions" value="2123"/>
</dbReference>
<dbReference type="Pfam" id="PF07576">
    <property type="entry name" value="BRAP2"/>
    <property type="match status" value="1"/>
</dbReference>
<dbReference type="HOGENOM" id="CLU_009969_3_0_1"/>
<keyword evidence="4" id="KW-0479">Metal-binding</keyword>
<feature type="domain" description="UBP-type" evidence="10">
    <location>
        <begin position="233"/>
        <end position="325"/>
    </location>
</feature>
<dbReference type="GeneID" id="8239297"/>
<evidence type="ECO:0000256" key="4">
    <source>
        <dbReference type="ARBA" id="ARBA00022723"/>
    </source>
</evidence>
<dbReference type="InterPro" id="IPR034932">
    <property type="entry name" value="BRAP2_RRM"/>
</dbReference>
<evidence type="ECO:0000259" key="10">
    <source>
        <dbReference type="PROSITE" id="PS50271"/>
    </source>
</evidence>
<evidence type="ECO:0000259" key="9">
    <source>
        <dbReference type="PROSITE" id="PS50089"/>
    </source>
</evidence>
<dbReference type="PANTHER" id="PTHR24007">
    <property type="entry name" value="BRCA1-ASSOCIATED PROTEIN"/>
    <property type="match status" value="1"/>
</dbReference>
<dbReference type="InterPro" id="IPR001841">
    <property type="entry name" value="Znf_RING"/>
</dbReference>
<dbReference type="STRING" id="121224.E0VDT8"/>
<dbReference type="Pfam" id="PF13639">
    <property type="entry name" value="zf-RING_2"/>
    <property type="match status" value="1"/>
</dbReference>
<dbReference type="Proteomes" id="UP000009046">
    <property type="component" value="Unassembled WGS sequence"/>
</dbReference>
<evidence type="ECO:0000313" key="11">
    <source>
        <dbReference type="EMBL" id="EEB11544.1"/>
    </source>
</evidence>
<dbReference type="eggNOG" id="KOG0804">
    <property type="taxonomic scope" value="Eukaryota"/>
</dbReference>
<keyword evidence="13" id="KW-1185">Reference proteome</keyword>
<dbReference type="CDD" id="cd16457">
    <property type="entry name" value="RING-H2_BRAP2"/>
    <property type="match status" value="1"/>
</dbReference>
<evidence type="ECO:0000256" key="5">
    <source>
        <dbReference type="ARBA" id="ARBA00022771"/>
    </source>
</evidence>
<dbReference type="Pfam" id="PF02148">
    <property type="entry name" value="zf-UBP"/>
    <property type="match status" value="1"/>
</dbReference>
<dbReference type="PROSITE" id="PS50089">
    <property type="entry name" value="ZF_RING_2"/>
    <property type="match status" value="1"/>
</dbReference>
<name>E0VDT8_PEDHC</name>
<dbReference type="AlphaFoldDB" id="E0VDT8"/>
<keyword evidence="6" id="KW-0862">Zinc</keyword>
<dbReference type="InterPro" id="IPR047243">
    <property type="entry name" value="RING-H2_BRAP2"/>
</dbReference>
<dbReference type="CDD" id="cd12718">
    <property type="entry name" value="RRM_BRAP2"/>
    <property type="match status" value="1"/>
</dbReference>
<dbReference type="SMART" id="SM00290">
    <property type="entry name" value="ZnF_UBP"/>
    <property type="match status" value="1"/>
</dbReference>
<feature type="region of interest" description="Disordered" evidence="8">
    <location>
        <begin position="496"/>
        <end position="516"/>
    </location>
</feature>
<evidence type="ECO:0000256" key="3">
    <source>
        <dbReference type="ARBA" id="ARBA00022553"/>
    </source>
</evidence>
<dbReference type="RefSeq" id="XP_002424282.1">
    <property type="nucleotide sequence ID" value="XM_002424237.1"/>
</dbReference>
<dbReference type="GO" id="GO:0016567">
    <property type="term" value="P:protein ubiquitination"/>
    <property type="evidence" value="ECO:0007669"/>
    <property type="project" value="TreeGrafter"/>
</dbReference>
<gene>
    <name evidence="12" type="primary">8239297</name>
    <name evidence="11" type="ORF">Phum_PHUM125150</name>
</gene>
<dbReference type="GO" id="GO:0061630">
    <property type="term" value="F:ubiquitin protein ligase activity"/>
    <property type="evidence" value="ECO:0007669"/>
    <property type="project" value="TreeGrafter"/>
</dbReference>
<evidence type="ECO:0000256" key="2">
    <source>
        <dbReference type="ARBA" id="ARBA00022490"/>
    </source>
</evidence>
<dbReference type="EMBL" id="DS235088">
    <property type="protein sequence ID" value="EEB11544.1"/>
    <property type="molecule type" value="Genomic_DNA"/>
</dbReference>
<feature type="domain" description="RING-type" evidence="9">
    <location>
        <begin position="196"/>
        <end position="236"/>
    </location>
</feature>
<evidence type="ECO:0000256" key="6">
    <source>
        <dbReference type="ARBA" id="ARBA00022833"/>
    </source>
</evidence>
<evidence type="ECO:0000256" key="1">
    <source>
        <dbReference type="ARBA" id="ARBA00004496"/>
    </source>
</evidence>
<dbReference type="GO" id="GO:0008139">
    <property type="term" value="F:nuclear localization sequence binding"/>
    <property type="evidence" value="ECO:0007669"/>
    <property type="project" value="UniProtKB-ARBA"/>
</dbReference>
<keyword evidence="2" id="KW-0963">Cytoplasm</keyword>
<dbReference type="Gene3D" id="3.30.40.10">
    <property type="entry name" value="Zinc/RING finger domain, C3HC4 (zinc finger)"/>
    <property type="match status" value="2"/>
</dbReference>
<dbReference type="OrthoDB" id="273556at2759"/>
<dbReference type="EMBL" id="AAZO01001472">
    <property type="status" value="NOT_ANNOTATED_CDS"/>
    <property type="molecule type" value="Genomic_DNA"/>
</dbReference>
<dbReference type="OMA" id="RFNSIEP"/>
<reference evidence="12" key="3">
    <citation type="submission" date="2021-02" db="UniProtKB">
        <authorList>
            <consortium name="EnsemblMetazoa"/>
        </authorList>
    </citation>
    <scope>IDENTIFICATION</scope>
    <source>
        <strain evidence="12">USDA</strain>
    </source>
</reference>
<evidence type="ECO:0000256" key="8">
    <source>
        <dbReference type="SAM" id="MobiDB-lite"/>
    </source>
</evidence>
<dbReference type="GO" id="GO:0008270">
    <property type="term" value="F:zinc ion binding"/>
    <property type="evidence" value="ECO:0007669"/>
    <property type="project" value="UniProtKB-KW"/>
</dbReference>
<dbReference type="GO" id="GO:0007265">
    <property type="term" value="P:Ras protein signal transduction"/>
    <property type="evidence" value="ECO:0007669"/>
    <property type="project" value="TreeGrafter"/>
</dbReference>
<dbReference type="InterPro" id="IPR001607">
    <property type="entry name" value="Znf_UBP"/>
</dbReference>
<dbReference type="EnsemblMetazoa" id="PHUM125150-RA">
    <property type="protein sequence ID" value="PHUM125150-PA"/>
    <property type="gene ID" value="PHUM125150"/>
</dbReference>
<proteinExistence type="predicted"/>
<reference evidence="11" key="2">
    <citation type="submission" date="2007-04" db="EMBL/GenBank/DDBJ databases">
        <title>The genome of the human body louse.</title>
        <authorList>
            <consortium name="The Human Body Louse Genome Consortium"/>
            <person name="Kirkness E."/>
            <person name="Walenz B."/>
            <person name="Hass B."/>
            <person name="Bruggner R."/>
            <person name="Strausberg R."/>
        </authorList>
    </citation>
    <scope>NUCLEOTIDE SEQUENCE</scope>
    <source>
        <strain evidence="11">USDA</strain>
    </source>
</reference>